<dbReference type="STRING" id="192904.SAMN04488514_110140"/>
<feature type="transmembrane region" description="Helical" evidence="1">
    <location>
        <begin position="349"/>
        <end position="367"/>
    </location>
</feature>
<feature type="transmembrane region" description="Helical" evidence="1">
    <location>
        <begin position="7"/>
        <end position="28"/>
    </location>
</feature>
<feature type="transmembrane region" description="Helical" evidence="1">
    <location>
        <begin position="232"/>
        <end position="253"/>
    </location>
</feature>
<keyword evidence="1" id="KW-1133">Transmembrane helix</keyword>
<feature type="transmembrane region" description="Helical" evidence="1">
    <location>
        <begin position="373"/>
        <end position="389"/>
    </location>
</feature>
<evidence type="ECO:0000256" key="1">
    <source>
        <dbReference type="SAM" id="Phobius"/>
    </source>
</evidence>
<feature type="transmembrane region" description="Helical" evidence="1">
    <location>
        <begin position="132"/>
        <end position="150"/>
    </location>
</feature>
<gene>
    <name evidence="2" type="ORF">SAMN04488514_110140</name>
</gene>
<feature type="transmembrane region" description="Helical" evidence="1">
    <location>
        <begin position="193"/>
        <end position="220"/>
    </location>
</feature>
<name>A0A1G9U6V1_9FLAO</name>
<evidence type="ECO:0000313" key="2">
    <source>
        <dbReference type="EMBL" id="SDM55553.1"/>
    </source>
</evidence>
<feature type="transmembrane region" description="Helical" evidence="1">
    <location>
        <begin position="77"/>
        <end position="95"/>
    </location>
</feature>
<evidence type="ECO:0000313" key="3">
    <source>
        <dbReference type="Proteomes" id="UP000199440"/>
    </source>
</evidence>
<keyword evidence="3" id="KW-1185">Reference proteome</keyword>
<dbReference type="EMBL" id="FNGV01000010">
    <property type="protein sequence ID" value="SDM55553.1"/>
    <property type="molecule type" value="Genomic_DNA"/>
</dbReference>
<protein>
    <recommendedName>
        <fullName evidence="4">O-antigen ligase like membrane protein</fullName>
    </recommendedName>
</protein>
<sequence length="399" mass="45006">MNSGIRTSVVITNLLNIALVLQVIAVVITQQKLEANIENANFHIGVLVGYISNILFFMSGSLAFFTEGKWLPKYVKSAYLLLLCWVVLVYFRTGGSLLDPGSFMEVKGVAPYLGMSVLFAAKAPRFLKIMKFLLWIGLALAIGGIINTLKLGGGFDRMTAQMQLRLIAVNLVWISPLILFFNYKKYKILSLSIFGLSFLFSLLIVTRSFLLIHVLVFLFFMRVVLKKKIGCLILGLLVVFIGVIYLAPQIGAIEHAINLLNERGNDDTRSTQILLFLADISFYDFIWGAGINSTWNYASIGEYGWLDNQVLLTAWWAGVVPICIYLMLFIKPMYTFLFKKKVNPQIKAVAFMLFLWILALLGFGVYVSISTSLYHFVLCFSMGFLLHVIKLKMRFKNAI</sequence>
<feature type="transmembrane region" description="Helical" evidence="1">
    <location>
        <begin position="40"/>
        <end position="65"/>
    </location>
</feature>
<dbReference type="RefSeq" id="WP_089892713.1">
    <property type="nucleotide sequence ID" value="NZ_FNGV01000010.1"/>
</dbReference>
<proteinExistence type="predicted"/>
<reference evidence="2 3" key="1">
    <citation type="submission" date="2016-10" db="EMBL/GenBank/DDBJ databases">
        <authorList>
            <person name="de Groot N.N."/>
        </authorList>
    </citation>
    <scope>NUCLEOTIDE SEQUENCE [LARGE SCALE GENOMIC DNA]</scope>
    <source>
        <strain evidence="2 3">DSM 19886</strain>
    </source>
</reference>
<dbReference type="Proteomes" id="UP000199440">
    <property type="component" value="Unassembled WGS sequence"/>
</dbReference>
<feature type="transmembrane region" description="Helical" evidence="1">
    <location>
        <begin position="162"/>
        <end position="181"/>
    </location>
</feature>
<keyword evidence="1" id="KW-0472">Membrane</keyword>
<accession>A0A1G9U6V1</accession>
<feature type="transmembrane region" description="Helical" evidence="1">
    <location>
        <begin position="315"/>
        <end position="337"/>
    </location>
</feature>
<keyword evidence="1" id="KW-0812">Transmembrane</keyword>
<dbReference type="OrthoDB" id="1422495at2"/>
<organism evidence="2 3">
    <name type="scientific">Kriegella aquimaris</name>
    <dbReference type="NCBI Taxonomy" id="192904"/>
    <lineage>
        <taxon>Bacteria</taxon>
        <taxon>Pseudomonadati</taxon>
        <taxon>Bacteroidota</taxon>
        <taxon>Flavobacteriia</taxon>
        <taxon>Flavobacteriales</taxon>
        <taxon>Flavobacteriaceae</taxon>
        <taxon>Kriegella</taxon>
    </lineage>
</organism>
<dbReference type="AlphaFoldDB" id="A0A1G9U6V1"/>
<evidence type="ECO:0008006" key="4">
    <source>
        <dbReference type="Google" id="ProtNLM"/>
    </source>
</evidence>